<dbReference type="Proteomes" id="UP000567179">
    <property type="component" value="Unassembled WGS sequence"/>
</dbReference>
<feature type="domain" description="WAC" evidence="7">
    <location>
        <begin position="28"/>
        <end position="137"/>
    </location>
</feature>
<feature type="compositionally biased region" description="Low complexity" evidence="5">
    <location>
        <begin position="713"/>
        <end position="723"/>
    </location>
</feature>
<dbReference type="PANTHER" id="PTHR32075">
    <property type="entry name" value="ISWI CHROMATIN-REMODELING COMPLEX SUBUNIT YPL216W-RELATED"/>
    <property type="match status" value="1"/>
</dbReference>
<dbReference type="OrthoDB" id="332390at2759"/>
<dbReference type="PROSITE" id="PS51136">
    <property type="entry name" value="WAC"/>
    <property type="match status" value="1"/>
</dbReference>
<evidence type="ECO:0000313" key="8">
    <source>
        <dbReference type="EMBL" id="KAF5312826.1"/>
    </source>
</evidence>
<dbReference type="EMBL" id="JAACJJ010000056">
    <property type="protein sequence ID" value="KAF5312826.1"/>
    <property type="molecule type" value="Genomic_DNA"/>
</dbReference>
<evidence type="ECO:0008006" key="10">
    <source>
        <dbReference type="Google" id="ProtNLM"/>
    </source>
</evidence>
<feature type="domain" description="DDT" evidence="6">
    <location>
        <begin position="403"/>
        <end position="466"/>
    </location>
</feature>
<dbReference type="InterPro" id="IPR028942">
    <property type="entry name" value="WHIM1_dom"/>
</dbReference>
<dbReference type="InterPro" id="IPR013136">
    <property type="entry name" value="WSTF_Acf1_Cbp146"/>
</dbReference>
<reference evidence="8 9" key="1">
    <citation type="journal article" date="2020" name="ISME J.">
        <title>Uncovering the hidden diversity of litter-decomposition mechanisms in mushroom-forming fungi.</title>
        <authorList>
            <person name="Floudas D."/>
            <person name="Bentzer J."/>
            <person name="Ahren D."/>
            <person name="Johansson T."/>
            <person name="Persson P."/>
            <person name="Tunlid A."/>
        </authorList>
    </citation>
    <scope>NUCLEOTIDE SEQUENCE [LARGE SCALE GENOMIC DNA]</scope>
    <source>
        <strain evidence="8 9">CBS 101986</strain>
    </source>
</reference>
<gene>
    <name evidence="8" type="ORF">D9619_003020</name>
</gene>
<proteinExistence type="predicted"/>
<evidence type="ECO:0000259" key="7">
    <source>
        <dbReference type="PROSITE" id="PS51136"/>
    </source>
</evidence>
<evidence type="ECO:0000256" key="1">
    <source>
        <dbReference type="ARBA" id="ARBA00004123"/>
    </source>
</evidence>
<organism evidence="8 9">
    <name type="scientific">Psilocybe cf. subviscida</name>
    <dbReference type="NCBI Taxonomy" id="2480587"/>
    <lineage>
        <taxon>Eukaryota</taxon>
        <taxon>Fungi</taxon>
        <taxon>Dikarya</taxon>
        <taxon>Basidiomycota</taxon>
        <taxon>Agaricomycotina</taxon>
        <taxon>Agaricomycetes</taxon>
        <taxon>Agaricomycetidae</taxon>
        <taxon>Agaricales</taxon>
        <taxon>Agaricineae</taxon>
        <taxon>Strophariaceae</taxon>
        <taxon>Psilocybe</taxon>
    </lineage>
</organism>
<evidence type="ECO:0000256" key="3">
    <source>
        <dbReference type="ARBA" id="ARBA00023242"/>
    </source>
</evidence>
<dbReference type="GO" id="GO:0000785">
    <property type="term" value="C:chromatin"/>
    <property type="evidence" value="ECO:0007669"/>
    <property type="project" value="UniProtKB-ARBA"/>
</dbReference>
<feature type="compositionally biased region" description="Basic and acidic residues" evidence="5">
    <location>
        <begin position="305"/>
        <end position="316"/>
    </location>
</feature>
<feature type="compositionally biased region" description="Basic and acidic residues" evidence="5">
    <location>
        <begin position="327"/>
        <end position="358"/>
    </location>
</feature>
<dbReference type="Pfam" id="PF15612">
    <property type="entry name" value="WHIM1"/>
    <property type="match status" value="1"/>
</dbReference>
<keyword evidence="3 4" id="KW-0539">Nucleus</keyword>
<dbReference type="AlphaFoldDB" id="A0A8H5AY51"/>
<feature type="region of interest" description="Disordered" evidence="5">
    <location>
        <begin position="305"/>
        <end position="362"/>
    </location>
</feature>
<dbReference type="Pfam" id="PF02791">
    <property type="entry name" value="DDT"/>
    <property type="match status" value="1"/>
</dbReference>
<evidence type="ECO:0000256" key="5">
    <source>
        <dbReference type="SAM" id="MobiDB-lite"/>
    </source>
</evidence>
<feature type="compositionally biased region" description="Low complexity" evidence="5">
    <location>
        <begin position="555"/>
        <end position="565"/>
    </location>
</feature>
<keyword evidence="2" id="KW-0175">Coiled coil</keyword>
<comment type="subcellular location">
    <subcellularLocation>
        <location evidence="1 4">Nucleus</location>
    </subcellularLocation>
</comment>
<protein>
    <recommendedName>
        <fullName evidence="10">DDT domain-containing protein</fullName>
    </recommendedName>
</protein>
<dbReference type="GO" id="GO:0031509">
    <property type="term" value="P:subtelomeric heterochromatin formation"/>
    <property type="evidence" value="ECO:0007669"/>
    <property type="project" value="TreeGrafter"/>
</dbReference>
<dbReference type="GO" id="GO:0005634">
    <property type="term" value="C:nucleus"/>
    <property type="evidence" value="ECO:0007669"/>
    <property type="project" value="UniProtKB-SubCell"/>
</dbReference>
<dbReference type="InterPro" id="IPR018501">
    <property type="entry name" value="DDT_dom"/>
</dbReference>
<accession>A0A8H5AY51</accession>
<feature type="region of interest" description="Disordered" evidence="5">
    <location>
        <begin position="643"/>
        <end position="728"/>
    </location>
</feature>
<feature type="region of interest" description="Disordered" evidence="5">
    <location>
        <begin position="555"/>
        <end position="583"/>
    </location>
</feature>
<dbReference type="Pfam" id="PF10537">
    <property type="entry name" value="WAC_Acf1_DNA_bd"/>
    <property type="match status" value="1"/>
</dbReference>
<evidence type="ECO:0000256" key="2">
    <source>
        <dbReference type="ARBA" id="ARBA00023054"/>
    </source>
</evidence>
<comment type="caution">
    <text evidence="8">The sequence shown here is derived from an EMBL/GenBank/DDBJ whole genome shotgun (WGS) entry which is preliminary data.</text>
</comment>
<evidence type="ECO:0000313" key="9">
    <source>
        <dbReference type="Proteomes" id="UP000567179"/>
    </source>
</evidence>
<sequence>MPTCRRKRVVLTEPSEALLDAVQTDPSKHVFYLHQTGEIFETYEAYAARMSFYRLKQFQCEVTGKSGLDYFQAVESERQEARTLHSRFSEPLKPAVLKAVQWQVMGRLDHLVEAVYERFKDRYFPGEKILVDLSGVKYIAQVEKVYPPKYTYSAEARDALMNAPSSSTQDEEPPHVLGGDLNIPTKEAVENDNPGLYFYWVHLNELERDKSHEKGKPSTKITENDKRLVGSLIEVQCGMMSRDRLSFSKSILRRFIRDCVDRDAAVASPWTVKAPIANRYGVDSIMPEETRQGVENIKKGEIDKRKKIWEDKEGPPTKKHKKMTPAQEDKAEKREREARDKAEKQRLAKEEADRIAAEKKKKKPVRYPTEDLDIRLSEKDKKAGMRLTRPLPNQSLLPFNDAPGIFESFLMAWNFLVVYGQPLHLSTFTLDEFENALRHTIADMPCALLAEIHAALIYNLRTVSFTRHSATLSLLEHKDLLAKQHREEEGILGVKTDELVAAMADYGNNWERVALRHSEGREGWEDALVGCLKDHANLTNFPKLQGVLTRWLFSSEPPESKSGSPMDGVDPPSREVASPDEGYFNLSPEDRIEILSFMCNLAISSKTIHTHMESCEEQLTALRKEKIEVNRQKKQLQEEIAVLVGDQKEETPSAASGTGEDSMQVDSSELSDDASEVTSESASAAGKKSSRQKDLRLKAHTIAHSKEREAARAKQASQKQAQTEQRRLEEEVAKVDRRLEGIERDFRKLLGGVRVKPIGRDRFYNRIWWFDGMGSASLIGSGGIALYGTGRIFIQGPSEFDLQQLEKKATEDAEDIDARRREEEGPECMLGPQDWAVYTELEELEAFVSWLNPKGHRELSLKTTLTKWWPHITAGMRKRIADINSNAKIPDARRSSRKTALGSDLAREPYMLWTNRRAVNAS</sequence>
<dbReference type="InterPro" id="IPR028941">
    <property type="entry name" value="WHIM2_dom"/>
</dbReference>
<dbReference type="PROSITE" id="PS50827">
    <property type="entry name" value="DDT"/>
    <property type="match status" value="1"/>
</dbReference>
<dbReference type="PANTHER" id="PTHR32075:SF6">
    <property type="entry name" value="ISWI CHROMATIN-REMODELING COMPLEX SUBUNIT YPL216W-RELATED"/>
    <property type="match status" value="1"/>
</dbReference>
<name>A0A8H5AY51_9AGAR</name>
<feature type="compositionally biased region" description="Polar residues" evidence="5">
    <location>
        <begin position="653"/>
        <end position="668"/>
    </location>
</feature>
<evidence type="ECO:0000259" key="6">
    <source>
        <dbReference type="PROSITE" id="PS50827"/>
    </source>
</evidence>
<keyword evidence="9" id="KW-1185">Reference proteome</keyword>
<feature type="compositionally biased region" description="Low complexity" evidence="5">
    <location>
        <begin position="676"/>
        <end position="687"/>
    </location>
</feature>
<evidence type="ECO:0000256" key="4">
    <source>
        <dbReference type="PROSITE-ProRule" id="PRU00475"/>
    </source>
</evidence>
<dbReference type="GO" id="GO:0000781">
    <property type="term" value="C:chromosome, telomeric region"/>
    <property type="evidence" value="ECO:0007669"/>
    <property type="project" value="GOC"/>
</dbReference>
<dbReference type="Pfam" id="PF15613">
    <property type="entry name" value="WSD"/>
    <property type="match status" value="1"/>
</dbReference>